<dbReference type="InterPro" id="IPR015507">
    <property type="entry name" value="rRNA-MeTfrase_E"/>
</dbReference>
<feature type="region of interest" description="Disordered" evidence="9">
    <location>
        <begin position="340"/>
        <end position="392"/>
    </location>
</feature>
<dbReference type="Proteomes" id="UP000193944">
    <property type="component" value="Unassembled WGS sequence"/>
</dbReference>
<gene>
    <name evidence="13" type="ORF">BCR32DRAFT_277561</name>
</gene>
<evidence type="ECO:0000313" key="13">
    <source>
        <dbReference type="EMBL" id="ORX83922.1"/>
    </source>
</evidence>
<feature type="active site" description="Proton acceptor" evidence="8">
    <location>
        <position position="158"/>
    </location>
</feature>
<dbReference type="PANTHER" id="PTHR10920:SF13">
    <property type="entry name" value="PRE-RRNA 2'-O-RIBOSE RNA METHYLTRANSFERASE FTSJ3"/>
    <property type="match status" value="1"/>
</dbReference>
<dbReference type="GO" id="GO:0005730">
    <property type="term" value="C:nucleolus"/>
    <property type="evidence" value="ECO:0007669"/>
    <property type="project" value="UniProtKB-SubCell"/>
</dbReference>
<feature type="domain" description="DUF3381" evidence="12">
    <location>
        <begin position="243"/>
        <end position="399"/>
    </location>
</feature>
<dbReference type="GO" id="GO:0016435">
    <property type="term" value="F:rRNA (guanine) methyltransferase activity"/>
    <property type="evidence" value="ECO:0007669"/>
    <property type="project" value="EnsemblFungi"/>
</dbReference>
<feature type="binding site" evidence="8">
    <location>
        <position position="57"/>
    </location>
    <ligand>
        <name>S-adenosyl-L-methionine</name>
        <dbReference type="ChEBI" id="CHEBI:59789"/>
    </ligand>
</feature>
<dbReference type="OrthoDB" id="1287559at2759"/>
<dbReference type="InterPro" id="IPR029063">
    <property type="entry name" value="SAM-dependent_MTases_sf"/>
</dbReference>
<comment type="similarity">
    <text evidence="8">Belongs to the class I-like SAM-binding methyltransferase superfamily. RNA methyltransferase RlmE family. SPB1 subfamily.</text>
</comment>
<dbReference type="Pfam" id="PF07780">
    <property type="entry name" value="Spb1_C"/>
    <property type="match status" value="1"/>
</dbReference>
<dbReference type="Gene3D" id="3.40.50.150">
    <property type="entry name" value="Vaccinia Virus protein VP39"/>
    <property type="match status" value="1"/>
</dbReference>
<dbReference type="InterPro" id="IPR024576">
    <property type="entry name" value="rRNA_MeTfrase_Spb1_DUF3381"/>
</dbReference>
<evidence type="ECO:0000313" key="14">
    <source>
        <dbReference type="Proteomes" id="UP000193944"/>
    </source>
</evidence>
<evidence type="ECO:0000256" key="8">
    <source>
        <dbReference type="HAMAP-Rule" id="MF_03163"/>
    </source>
</evidence>
<evidence type="ECO:0000259" key="11">
    <source>
        <dbReference type="Pfam" id="PF07780"/>
    </source>
</evidence>
<keyword evidence="14" id="KW-1185">Reference proteome</keyword>
<dbReference type="Pfam" id="PF01728">
    <property type="entry name" value="FtsJ"/>
    <property type="match status" value="1"/>
</dbReference>
<reference evidence="13 14" key="2">
    <citation type="submission" date="2016-08" db="EMBL/GenBank/DDBJ databases">
        <title>Pervasive Adenine N6-methylation of Active Genes in Fungi.</title>
        <authorList>
            <consortium name="DOE Joint Genome Institute"/>
            <person name="Mondo S.J."/>
            <person name="Dannebaum R.O."/>
            <person name="Kuo R.C."/>
            <person name="Labutti K."/>
            <person name="Haridas S."/>
            <person name="Kuo A."/>
            <person name="Salamov A."/>
            <person name="Ahrendt S.R."/>
            <person name="Lipzen A."/>
            <person name="Sullivan W."/>
            <person name="Andreopoulos W.B."/>
            <person name="Clum A."/>
            <person name="Lindquist E."/>
            <person name="Daum C."/>
            <person name="Ramamoorthy G.K."/>
            <person name="Gryganskyi A."/>
            <person name="Culley D."/>
            <person name="Magnuson J.K."/>
            <person name="James T.Y."/>
            <person name="O'Malley M.A."/>
            <person name="Stajich J.E."/>
            <person name="Spatafora J.W."/>
            <person name="Visel A."/>
            <person name="Grigoriev I.V."/>
        </authorList>
    </citation>
    <scope>NUCLEOTIDE SEQUENCE [LARGE SCALE GENOMIC DNA]</scope>
    <source>
        <strain evidence="13 14">S4</strain>
    </source>
</reference>
<dbReference type="GO" id="GO:0000466">
    <property type="term" value="P:maturation of 5.8S rRNA from tricistronic rRNA transcript (SSU-rRNA, 5.8S rRNA, LSU-rRNA)"/>
    <property type="evidence" value="ECO:0007669"/>
    <property type="project" value="EnsemblFungi"/>
</dbReference>
<dbReference type="GO" id="GO:0030687">
    <property type="term" value="C:preribosome, large subunit precursor"/>
    <property type="evidence" value="ECO:0007669"/>
    <property type="project" value="EnsemblFungi"/>
</dbReference>
<keyword evidence="3 8" id="KW-0698">rRNA processing</keyword>
<feature type="region of interest" description="Disordered" evidence="9">
    <location>
        <begin position="467"/>
        <end position="488"/>
    </location>
</feature>
<dbReference type="FunFam" id="3.40.50.150:FF:000004">
    <property type="entry name" value="AdoMet-dependent rRNA methyltransferase SPB1"/>
    <property type="match status" value="1"/>
</dbReference>
<evidence type="ECO:0000256" key="9">
    <source>
        <dbReference type="SAM" id="MobiDB-lite"/>
    </source>
</evidence>
<comment type="subcellular location">
    <subcellularLocation>
        <location evidence="1 8">Nucleus</location>
        <location evidence="1 8">Nucleolus</location>
    </subcellularLocation>
</comment>
<evidence type="ECO:0000256" key="6">
    <source>
        <dbReference type="ARBA" id="ARBA00022691"/>
    </source>
</evidence>
<evidence type="ECO:0000256" key="1">
    <source>
        <dbReference type="ARBA" id="ARBA00004604"/>
    </source>
</evidence>
<keyword evidence="6 8" id="KW-0949">S-adenosyl-L-methionine</keyword>
<feature type="domain" description="Ribosomal RNA methyltransferase SPB1-like C-terminal" evidence="11">
    <location>
        <begin position="681"/>
        <end position="904"/>
    </location>
</feature>
<evidence type="ECO:0000259" key="10">
    <source>
        <dbReference type="Pfam" id="PF01728"/>
    </source>
</evidence>
<dbReference type="HAMAP" id="MF_01547">
    <property type="entry name" value="RNA_methyltr_E"/>
    <property type="match status" value="1"/>
</dbReference>
<proteinExistence type="inferred from homology"/>
<evidence type="ECO:0000256" key="7">
    <source>
        <dbReference type="ARBA" id="ARBA00023242"/>
    </source>
</evidence>
<keyword evidence="5 8" id="KW-0808">Transferase</keyword>
<dbReference type="STRING" id="1754192.A0A1Y1XDZ8"/>
<dbReference type="InterPro" id="IPR050082">
    <property type="entry name" value="RNA_methyltr_RlmE"/>
</dbReference>
<sequence>MGKTQKKTGKGRLDKYYYLAKEQGYRARSAFKLIHLNKKYNFLAKARVLIDLCAAPGGWMQVASKHMPANSIIIGVDLDPIKPIPRCISFVEDITTDKCRATLRGELKQWKADVVLHDGAPNVGSAWLQDAYTQSELTLSALKLATDFLTKGGTFVTKVFRSQDYNSLIWVFSQLFHSVEATKPPSSRNVSAEIFVVCQGFKSVKIDPKFLDPKYVFKQLDLNNEEKIIEKNKSSIMNDLLHPEKKRRQRDGYADNDYTLYHATKVSEFIYSDDPIDILARSSALTFKEDDASKEIYKNPLTTDDIKVNCDDLKVLSKKEYKLLLKWRESIRRYMGLNKKQEEKKQQENAVEEEEEEENSSDEERRVMKELNDLRKDEAKKIKKQKKKDRKAKAKVIKKMQMGMEAPFDIGIEAGTIGQGDSEHLFSINNIGKESNVNILRNSSVNSIPEIDDRGDQDIYYGSDVEANISSSESDSEMDEEEKRLHKLEKSMDMIYEFHKDRQMSREARAKAKKEKMNKFEEWNGVEEEIRKLTEKQLREKGENDDSSSDSESDSESETDSEVELEANGDNVMYNDDDYEEEGDKNVTYKINDSYDESEDIKREGNNLSKKAKLFFSNDVFKGIDLHEGEEEDDDDEEEEEEEENEEVEELEEQEEEEETEEQEVPEVKKSSFYDDSSSSEDERDKKKKKKKEKKRKRNEVDDDDFEVVPIAQTYESDEEMDYTLMDPEAYTMAQKLISKKGKRDLIDDSYNRRTHYYTDGLPEWFLNDEREYNKPPMKPVTKEAVKIVRDKLKALNARPIKKVLEARARKKMKAINKLEKIKKKAAVMWDNDADGEMNDKQKLQAIQKMINNAGKKKKNEVKLVVAKGFNRGIKGRPKGVKGRYKMVDARMKKELRAAKRREKENKKRRR</sequence>
<feature type="compositionally biased region" description="Acidic residues" evidence="9">
    <location>
        <begin position="545"/>
        <end position="567"/>
    </location>
</feature>
<evidence type="ECO:0000256" key="5">
    <source>
        <dbReference type="ARBA" id="ARBA00022679"/>
    </source>
</evidence>
<reference evidence="13 14" key="1">
    <citation type="submission" date="2016-08" db="EMBL/GenBank/DDBJ databases">
        <title>A Parts List for Fungal Cellulosomes Revealed by Comparative Genomics.</title>
        <authorList>
            <consortium name="DOE Joint Genome Institute"/>
            <person name="Haitjema C.H."/>
            <person name="Gilmore S.P."/>
            <person name="Henske J.K."/>
            <person name="Solomon K.V."/>
            <person name="De Groot R."/>
            <person name="Kuo A."/>
            <person name="Mondo S.J."/>
            <person name="Salamov A.A."/>
            <person name="Labutti K."/>
            <person name="Zhao Z."/>
            <person name="Chiniquy J."/>
            <person name="Barry K."/>
            <person name="Brewer H.M."/>
            <person name="Purvine S.O."/>
            <person name="Wright A.T."/>
            <person name="Boxma B."/>
            <person name="Van Alen T."/>
            <person name="Hackstein J.H."/>
            <person name="Baker S.E."/>
            <person name="Grigoriev I.V."/>
            <person name="O'Malley M.A."/>
        </authorList>
    </citation>
    <scope>NUCLEOTIDE SEQUENCE [LARGE SCALE GENOMIC DNA]</scope>
    <source>
        <strain evidence="13 14">S4</strain>
    </source>
</reference>
<feature type="compositionally biased region" description="Acidic residues" evidence="9">
    <location>
        <begin position="350"/>
        <end position="361"/>
    </location>
</feature>
<dbReference type="Pfam" id="PF11861">
    <property type="entry name" value="DUF3381"/>
    <property type="match status" value="1"/>
</dbReference>
<feature type="binding site" evidence="8">
    <location>
        <position position="93"/>
    </location>
    <ligand>
        <name>S-adenosyl-L-methionine</name>
        <dbReference type="ChEBI" id="CHEBI:59789"/>
    </ligand>
</feature>
<dbReference type="GO" id="GO:0008650">
    <property type="term" value="F:rRNA (uridine-2'-O-)-methyltransferase activity"/>
    <property type="evidence" value="ECO:0007669"/>
    <property type="project" value="EnsemblFungi"/>
</dbReference>
<dbReference type="AlphaFoldDB" id="A0A1Y1XDZ8"/>
<keyword evidence="2 8" id="KW-0690">Ribosome biogenesis</keyword>
<feature type="compositionally biased region" description="Basic and acidic residues" evidence="9">
    <location>
        <begin position="500"/>
        <end position="544"/>
    </location>
</feature>
<protein>
    <submittedName>
        <fullName evidence="13">FtsJ-domain-containing protein</fullName>
    </submittedName>
</protein>
<feature type="compositionally biased region" description="Basic residues" evidence="9">
    <location>
        <begin position="686"/>
        <end position="698"/>
    </location>
</feature>
<feature type="domain" description="Ribosomal RNA methyltransferase FtsJ" evidence="10">
    <location>
        <begin position="25"/>
        <end position="201"/>
    </location>
</feature>
<feature type="compositionally biased region" description="Acidic residues" evidence="9">
    <location>
        <begin position="628"/>
        <end position="665"/>
    </location>
</feature>
<dbReference type="SUPFAM" id="SSF53335">
    <property type="entry name" value="S-adenosyl-L-methionine-dependent methyltransferases"/>
    <property type="match status" value="1"/>
</dbReference>
<dbReference type="InterPro" id="IPR028589">
    <property type="entry name" value="SPB1-like"/>
</dbReference>
<name>A0A1Y1XDZ8_9FUNG</name>
<evidence type="ECO:0000256" key="2">
    <source>
        <dbReference type="ARBA" id="ARBA00022517"/>
    </source>
</evidence>
<comment type="caution">
    <text evidence="13">The sequence shown here is derived from an EMBL/GenBank/DDBJ whole genome shotgun (WGS) entry which is preliminary data.</text>
</comment>
<accession>A0A1Y1XDZ8</accession>
<feature type="region of interest" description="Disordered" evidence="9">
    <location>
        <begin position="621"/>
        <end position="712"/>
    </location>
</feature>
<feature type="binding site" evidence="8">
    <location>
        <position position="59"/>
    </location>
    <ligand>
        <name>S-adenosyl-L-methionine</name>
        <dbReference type="ChEBI" id="CHEBI:59789"/>
    </ligand>
</feature>
<keyword evidence="7 8" id="KW-0539">Nucleus</keyword>
<dbReference type="EMBL" id="MCFG01000062">
    <property type="protein sequence ID" value="ORX83922.1"/>
    <property type="molecule type" value="Genomic_DNA"/>
</dbReference>
<feature type="binding site" evidence="8">
    <location>
        <position position="118"/>
    </location>
    <ligand>
        <name>S-adenosyl-L-methionine</name>
        <dbReference type="ChEBI" id="CHEBI:59789"/>
    </ligand>
</feature>
<keyword evidence="4 8" id="KW-0489">Methyltransferase</keyword>
<evidence type="ECO:0000256" key="4">
    <source>
        <dbReference type="ARBA" id="ARBA00022603"/>
    </source>
</evidence>
<dbReference type="InterPro" id="IPR012920">
    <property type="entry name" value="rRNA_MeTfrase_SPB1-like_C"/>
</dbReference>
<evidence type="ECO:0000259" key="12">
    <source>
        <dbReference type="Pfam" id="PF11861"/>
    </source>
</evidence>
<feature type="compositionally biased region" description="Basic and acidic residues" evidence="9">
    <location>
        <begin position="362"/>
        <end position="380"/>
    </location>
</feature>
<feature type="binding site" evidence="8">
    <location>
        <position position="77"/>
    </location>
    <ligand>
        <name>S-adenosyl-L-methionine</name>
        <dbReference type="ChEBI" id="CHEBI:59789"/>
    </ligand>
</feature>
<dbReference type="HAMAP" id="MF_03163">
    <property type="entry name" value="RNA_methyltr_E_SPB1"/>
    <property type="match status" value="1"/>
</dbReference>
<organism evidence="13 14">
    <name type="scientific">Anaeromyces robustus</name>
    <dbReference type="NCBI Taxonomy" id="1754192"/>
    <lineage>
        <taxon>Eukaryota</taxon>
        <taxon>Fungi</taxon>
        <taxon>Fungi incertae sedis</taxon>
        <taxon>Chytridiomycota</taxon>
        <taxon>Chytridiomycota incertae sedis</taxon>
        <taxon>Neocallimastigomycetes</taxon>
        <taxon>Neocallimastigales</taxon>
        <taxon>Neocallimastigaceae</taxon>
        <taxon>Anaeromyces</taxon>
    </lineage>
</organism>
<feature type="region of interest" description="Disordered" evidence="9">
    <location>
        <begin position="500"/>
        <end position="602"/>
    </location>
</feature>
<dbReference type="PANTHER" id="PTHR10920">
    <property type="entry name" value="RIBOSOMAL RNA METHYLTRANSFERASE"/>
    <property type="match status" value="1"/>
</dbReference>
<dbReference type="InterPro" id="IPR002877">
    <property type="entry name" value="RNA_MeTrfase_FtsJ_dom"/>
</dbReference>
<dbReference type="GO" id="GO:0000463">
    <property type="term" value="P:maturation of LSU-rRNA from tricistronic rRNA transcript (SSU-rRNA, 5.8S rRNA, LSU-rRNA)"/>
    <property type="evidence" value="ECO:0007669"/>
    <property type="project" value="EnsemblFungi"/>
</dbReference>
<evidence type="ECO:0000256" key="3">
    <source>
        <dbReference type="ARBA" id="ARBA00022552"/>
    </source>
</evidence>
<feature type="compositionally biased region" description="Basic residues" evidence="9">
    <location>
        <begin position="381"/>
        <end position="392"/>
    </location>
</feature>